<dbReference type="AlphaFoldDB" id="A0A502JWN8"/>
<evidence type="ECO:0000259" key="3">
    <source>
        <dbReference type="Pfam" id="PF13099"/>
    </source>
</evidence>
<feature type="domain" description="Ubiquinol-cytochrome c chaperone" evidence="2">
    <location>
        <begin position="54"/>
        <end position="217"/>
    </location>
</feature>
<dbReference type="Pfam" id="PF03981">
    <property type="entry name" value="Ubiq_cyt_C_chap"/>
    <property type="match status" value="1"/>
</dbReference>
<dbReference type="Pfam" id="PF13099">
    <property type="entry name" value="DUF3944"/>
    <property type="match status" value="1"/>
</dbReference>
<comment type="caution">
    <text evidence="4">The sequence shown here is derived from an EMBL/GenBank/DDBJ whole genome shotgun (WGS) entry which is preliminary data.</text>
</comment>
<evidence type="ECO:0000313" key="5">
    <source>
        <dbReference type="Proteomes" id="UP000317926"/>
    </source>
</evidence>
<dbReference type="InterPro" id="IPR021150">
    <property type="entry name" value="Ubiq_cyt_c_chap"/>
</dbReference>
<reference evidence="4 5" key="1">
    <citation type="submission" date="2019-01" db="EMBL/GenBank/DDBJ databases">
        <title>Comparative genomic analysis identifies haemin-independent Haemophilus haemolyticus: a formal re-classification of Haemophilus intermedius.</title>
        <authorList>
            <person name="Harris T.M."/>
            <person name="Price E.P."/>
            <person name="Sarovich D.S."/>
            <person name="Norskov-Lauritsen N."/>
            <person name="Beissbarth J."/>
            <person name="Chang A.B."/>
            <person name="Smith-Vaughan H.C."/>
        </authorList>
    </citation>
    <scope>NUCLEOTIDE SEQUENCE [LARGE SCALE GENOMIC DNA]</scope>
    <source>
        <strain evidence="4 5">PN24</strain>
    </source>
</reference>
<dbReference type="RefSeq" id="WP_140519337.1">
    <property type="nucleotide sequence ID" value="NZ_JACBKC010000016.1"/>
</dbReference>
<dbReference type="InterPro" id="IPR025217">
    <property type="entry name" value="DUF3944"/>
</dbReference>
<name>A0A502JWN8_HAEHA</name>
<comment type="similarity">
    <text evidence="1">Belongs to the UPF0174 family.</text>
</comment>
<dbReference type="EMBL" id="SDPK01000016">
    <property type="protein sequence ID" value="TPH00217.1"/>
    <property type="molecule type" value="Genomic_DNA"/>
</dbReference>
<evidence type="ECO:0000256" key="1">
    <source>
        <dbReference type="ARBA" id="ARBA00006436"/>
    </source>
</evidence>
<gene>
    <name evidence="4" type="ORF">EUX55_04260</name>
</gene>
<evidence type="ECO:0000313" key="4">
    <source>
        <dbReference type="EMBL" id="TPH00217.1"/>
    </source>
</evidence>
<protein>
    <submittedName>
        <fullName evidence="4">DUF3944 domain-containing protein</fullName>
    </submittedName>
</protein>
<proteinExistence type="inferred from homology"/>
<organism evidence="4 5">
    <name type="scientific">Haemophilus haemolyticus</name>
    <dbReference type="NCBI Taxonomy" id="726"/>
    <lineage>
        <taxon>Bacteria</taxon>
        <taxon>Pseudomonadati</taxon>
        <taxon>Pseudomonadota</taxon>
        <taxon>Gammaproteobacteria</taxon>
        <taxon>Pasteurellales</taxon>
        <taxon>Pasteurellaceae</taxon>
        <taxon>Haemophilus</taxon>
    </lineage>
</organism>
<evidence type="ECO:0000259" key="2">
    <source>
        <dbReference type="Pfam" id="PF03981"/>
    </source>
</evidence>
<dbReference type="Proteomes" id="UP000317926">
    <property type="component" value="Unassembled WGS sequence"/>
</dbReference>
<sequence length="230" mass="25948">MAYRKDEDLEFLSKCSNEDLEPLVEILIKDKDGKTRYTEELTKSKKYMYYSPDHQKYWEDIAAEIQTFGANTIATILRFGKGVTYKEILCDVCKDLKVNFNEKSSTSAIEKNLLDKVYTQAIEELSNEELKKLADAVDIPTINLSHQATVAAVQYALMQMPYFVLQRMLINVIPMTIGRNLLLSRLIGVAAGPIGWALTGAWTAFDLAGAAKRVTVPAVIQVAVLRKKYR</sequence>
<accession>A0A502JWN8</accession>
<feature type="domain" description="DUF3944" evidence="3">
    <location>
        <begin position="3"/>
        <end position="37"/>
    </location>
</feature>